<keyword evidence="5" id="KW-0812">Transmembrane</keyword>
<dbReference type="EMBL" id="WWBZ02000051">
    <property type="protein sequence ID" value="KAF4304293.1"/>
    <property type="molecule type" value="Genomic_DNA"/>
</dbReference>
<dbReference type="InterPro" id="IPR013083">
    <property type="entry name" value="Znf_RING/FYVE/PHD"/>
</dbReference>
<keyword evidence="5" id="KW-0472">Membrane</keyword>
<dbReference type="Pfam" id="PF13639">
    <property type="entry name" value="zf-RING_2"/>
    <property type="match status" value="1"/>
</dbReference>
<evidence type="ECO:0000259" key="6">
    <source>
        <dbReference type="PROSITE" id="PS50089"/>
    </source>
</evidence>
<proteinExistence type="predicted"/>
<reference evidence="7" key="1">
    <citation type="submission" date="2020-04" db="EMBL/GenBank/DDBJ databases">
        <title>Genome Assembly and Annotation of Botryosphaeria dothidea sdau 11-99, a Latent Pathogen of Apple Fruit Ring Rot in China.</title>
        <authorList>
            <person name="Yu C."/>
            <person name="Diao Y."/>
            <person name="Lu Q."/>
            <person name="Zhao J."/>
            <person name="Cui S."/>
            <person name="Peng C."/>
            <person name="He B."/>
            <person name="Liu H."/>
        </authorList>
    </citation>
    <scope>NUCLEOTIDE SEQUENCE [LARGE SCALE GENOMIC DNA]</scope>
    <source>
        <strain evidence="7">Sdau11-99</strain>
    </source>
</reference>
<dbReference type="GO" id="GO:0008270">
    <property type="term" value="F:zinc ion binding"/>
    <property type="evidence" value="ECO:0007669"/>
    <property type="project" value="UniProtKB-KW"/>
</dbReference>
<evidence type="ECO:0000313" key="7">
    <source>
        <dbReference type="EMBL" id="KAF4304293.1"/>
    </source>
</evidence>
<evidence type="ECO:0000256" key="4">
    <source>
        <dbReference type="PROSITE-ProRule" id="PRU00175"/>
    </source>
</evidence>
<evidence type="ECO:0000256" key="3">
    <source>
        <dbReference type="ARBA" id="ARBA00022833"/>
    </source>
</evidence>
<name>A0A8H4ISB0_9PEZI</name>
<dbReference type="SMART" id="SM00744">
    <property type="entry name" value="RINGv"/>
    <property type="match status" value="1"/>
</dbReference>
<dbReference type="GO" id="GO:0061630">
    <property type="term" value="F:ubiquitin protein ligase activity"/>
    <property type="evidence" value="ECO:0007669"/>
    <property type="project" value="TreeGrafter"/>
</dbReference>
<dbReference type="GO" id="GO:0016567">
    <property type="term" value="P:protein ubiquitination"/>
    <property type="evidence" value="ECO:0007669"/>
    <property type="project" value="TreeGrafter"/>
</dbReference>
<protein>
    <submittedName>
        <fullName evidence="7">Ring finger domain protein</fullName>
    </submittedName>
</protein>
<keyword evidence="1" id="KW-0479">Metal-binding</keyword>
<keyword evidence="2 4" id="KW-0863">Zinc-finger</keyword>
<dbReference type="PROSITE" id="PS50089">
    <property type="entry name" value="ZF_RING_2"/>
    <property type="match status" value="1"/>
</dbReference>
<feature type="domain" description="RING-type" evidence="6">
    <location>
        <begin position="85"/>
        <end position="127"/>
    </location>
</feature>
<evidence type="ECO:0000256" key="5">
    <source>
        <dbReference type="SAM" id="Phobius"/>
    </source>
</evidence>
<dbReference type="OrthoDB" id="3868215at2759"/>
<feature type="transmembrane region" description="Helical" evidence="5">
    <location>
        <begin position="12"/>
        <end position="35"/>
    </location>
</feature>
<dbReference type="SUPFAM" id="SSF57850">
    <property type="entry name" value="RING/U-box"/>
    <property type="match status" value="1"/>
</dbReference>
<dbReference type="PANTHER" id="PTHR45969">
    <property type="entry name" value="RING ZINC FINGER PROTEIN-RELATED"/>
    <property type="match status" value="1"/>
</dbReference>
<evidence type="ECO:0000313" key="8">
    <source>
        <dbReference type="Proteomes" id="UP000572817"/>
    </source>
</evidence>
<dbReference type="Proteomes" id="UP000572817">
    <property type="component" value="Unassembled WGS sequence"/>
</dbReference>
<evidence type="ECO:0000256" key="2">
    <source>
        <dbReference type="ARBA" id="ARBA00022771"/>
    </source>
</evidence>
<sequence>MDDDPSLIEHPVARVLLAVIPAALVFLFFLSVLFVPVVQSVAEDGYCPQDVMSMLDGSAPSMLYGAWLELQLQKASSHVFDNAICAICLDMVDKKDEIRDLPCSHVFHTACLDSWVSRGHYYCPLCHRLVLPLLRDPQDGADQV</sequence>
<dbReference type="PANTHER" id="PTHR45969:SF69">
    <property type="entry name" value="FINGER DOMAIN PROTEIN, PUTATIVE (AFU_ORTHOLOGUE AFUA_3G12190)-RELATED"/>
    <property type="match status" value="1"/>
</dbReference>
<gene>
    <name evidence="7" type="ORF">GTA08_BOTSDO08119</name>
</gene>
<keyword evidence="3" id="KW-0862">Zinc</keyword>
<keyword evidence="8" id="KW-1185">Reference proteome</keyword>
<keyword evidence="5" id="KW-1133">Transmembrane helix</keyword>
<dbReference type="Gene3D" id="3.30.40.10">
    <property type="entry name" value="Zinc/RING finger domain, C3HC4 (zinc finger)"/>
    <property type="match status" value="1"/>
</dbReference>
<dbReference type="AlphaFoldDB" id="A0A8H4ISB0"/>
<accession>A0A8H4ISB0</accession>
<dbReference type="SMART" id="SM00184">
    <property type="entry name" value="RING"/>
    <property type="match status" value="1"/>
</dbReference>
<dbReference type="InterPro" id="IPR011016">
    <property type="entry name" value="Znf_RING-CH"/>
</dbReference>
<dbReference type="InterPro" id="IPR001841">
    <property type="entry name" value="Znf_RING"/>
</dbReference>
<organism evidence="7 8">
    <name type="scientific">Botryosphaeria dothidea</name>
    <dbReference type="NCBI Taxonomy" id="55169"/>
    <lineage>
        <taxon>Eukaryota</taxon>
        <taxon>Fungi</taxon>
        <taxon>Dikarya</taxon>
        <taxon>Ascomycota</taxon>
        <taxon>Pezizomycotina</taxon>
        <taxon>Dothideomycetes</taxon>
        <taxon>Dothideomycetes incertae sedis</taxon>
        <taxon>Botryosphaeriales</taxon>
        <taxon>Botryosphaeriaceae</taxon>
        <taxon>Botryosphaeria</taxon>
    </lineage>
</organism>
<comment type="caution">
    <text evidence="7">The sequence shown here is derived from an EMBL/GenBank/DDBJ whole genome shotgun (WGS) entry which is preliminary data.</text>
</comment>
<evidence type="ECO:0000256" key="1">
    <source>
        <dbReference type="ARBA" id="ARBA00022723"/>
    </source>
</evidence>